<feature type="region of interest" description="Disordered" evidence="5">
    <location>
        <begin position="956"/>
        <end position="991"/>
    </location>
</feature>
<gene>
    <name evidence="7" type="ORF">M413DRAFT_62794</name>
</gene>
<dbReference type="Proteomes" id="UP000053424">
    <property type="component" value="Unassembled WGS sequence"/>
</dbReference>
<keyword evidence="4" id="KW-0653">Protein transport</keyword>
<dbReference type="STRING" id="686832.A0A0C2YDK3"/>
<dbReference type="GO" id="GO:0070939">
    <property type="term" value="C:Dsl1/NZR complex"/>
    <property type="evidence" value="ECO:0007669"/>
    <property type="project" value="TreeGrafter"/>
</dbReference>
<feature type="compositionally biased region" description="Polar residues" evidence="5">
    <location>
        <begin position="151"/>
        <end position="165"/>
    </location>
</feature>
<dbReference type="PANTHER" id="PTHR15922:SF2">
    <property type="entry name" value="NBAS SUBUNIT OF NRZ TETHERING COMPLEX"/>
    <property type="match status" value="1"/>
</dbReference>
<evidence type="ECO:0000256" key="2">
    <source>
        <dbReference type="ARBA" id="ARBA00022448"/>
    </source>
</evidence>
<evidence type="ECO:0000256" key="1">
    <source>
        <dbReference type="ARBA" id="ARBA00004240"/>
    </source>
</evidence>
<comment type="subcellular location">
    <subcellularLocation>
        <location evidence="1">Endoplasmic reticulum</location>
    </subcellularLocation>
</comment>
<organism evidence="7 8">
    <name type="scientific">Hebeloma cylindrosporum</name>
    <dbReference type="NCBI Taxonomy" id="76867"/>
    <lineage>
        <taxon>Eukaryota</taxon>
        <taxon>Fungi</taxon>
        <taxon>Dikarya</taxon>
        <taxon>Basidiomycota</taxon>
        <taxon>Agaricomycotina</taxon>
        <taxon>Agaricomycetes</taxon>
        <taxon>Agaricomycetidae</taxon>
        <taxon>Agaricales</taxon>
        <taxon>Agaricineae</taxon>
        <taxon>Hymenogastraceae</taxon>
        <taxon>Hebeloma</taxon>
    </lineage>
</organism>
<keyword evidence="2" id="KW-0813">Transport</keyword>
<feature type="domain" description="Sec39" evidence="6">
    <location>
        <begin position="183"/>
        <end position="881"/>
    </location>
</feature>
<feature type="compositionally biased region" description="Polar residues" evidence="5">
    <location>
        <begin position="972"/>
        <end position="991"/>
    </location>
</feature>
<dbReference type="AlphaFoldDB" id="A0A0C2YDK3"/>
<keyword evidence="8" id="KW-1185">Reference proteome</keyword>
<protein>
    <recommendedName>
        <fullName evidence="6">Sec39 domain-containing protein</fullName>
    </recommendedName>
</protein>
<accession>A0A0C2YDK3</accession>
<dbReference type="OrthoDB" id="27490at2759"/>
<dbReference type="PANTHER" id="PTHR15922">
    <property type="entry name" value="NEUROBLASTOMA-AMPLIFIED SEQUENCE"/>
    <property type="match status" value="1"/>
</dbReference>
<evidence type="ECO:0000256" key="5">
    <source>
        <dbReference type="SAM" id="MobiDB-lite"/>
    </source>
</evidence>
<proteinExistence type="predicted"/>
<dbReference type="GO" id="GO:0015031">
    <property type="term" value="P:protein transport"/>
    <property type="evidence" value="ECO:0007669"/>
    <property type="project" value="UniProtKB-KW"/>
</dbReference>
<evidence type="ECO:0000313" key="7">
    <source>
        <dbReference type="EMBL" id="KIM47883.1"/>
    </source>
</evidence>
<dbReference type="EMBL" id="KN831769">
    <property type="protein sequence ID" value="KIM47883.1"/>
    <property type="molecule type" value="Genomic_DNA"/>
</dbReference>
<dbReference type="GO" id="GO:0000149">
    <property type="term" value="F:SNARE binding"/>
    <property type="evidence" value="ECO:0007669"/>
    <property type="project" value="TreeGrafter"/>
</dbReference>
<dbReference type="HOGENOM" id="CLU_004262_0_0_1"/>
<keyword evidence="3" id="KW-0256">Endoplasmic reticulum</keyword>
<dbReference type="InterPro" id="IPR013244">
    <property type="entry name" value="Sec39_domain"/>
</dbReference>
<reference evidence="8" key="2">
    <citation type="submission" date="2015-01" db="EMBL/GenBank/DDBJ databases">
        <title>Evolutionary Origins and Diversification of the Mycorrhizal Mutualists.</title>
        <authorList>
            <consortium name="DOE Joint Genome Institute"/>
            <consortium name="Mycorrhizal Genomics Consortium"/>
            <person name="Kohler A."/>
            <person name="Kuo A."/>
            <person name="Nagy L.G."/>
            <person name="Floudas D."/>
            <person name="Copeland A."/>
            <person name="Barry K.W."/>
            <person name="Cichocki N."/>
            <person name="Veneault-Fourrey C."/>
            <person name="LaButti K."/>
            <person name="Lindquist E.A."/>
            <person name="Lipzen A."/>
            <person name="Lundell T."/>
            <person name="Morin E."/>
            <person name="Murat C."/>
            <person name="Riley R."/>
            <person name="Ohm R."/>
            <person name="Sun H."/>
            <person name="Tunlid A."/>
            <person name="Henrissat B."/>
            <person name="Grigoriev I.V."/>
            <person name="Hibbett D.S."/>
            <person name="Martin F."/>
        </authorList>
    </citation>
    <scope>NUCLEOTIDE SEQUENCE [LARGE SCALE GENOMIC DNA]</scope>
    <source>
        <strain evidence="8">h7</strain>
    </source>
</reference>
<name>A0A0C2YDK3_HEBCY</name>
<evidence type="ECO:0000256" key="4">
    <source>
        <dbReference type="ARBA" id="ARBA00022927"/>
    </source>
</evidence>
<feature type="region of interest" description="Disordered" evidence="5">
    <location>
        <begin position="145"/>
        <end position="165"/>
    </location>
</feature>
<evidence type="ECO:0000259" key="6">
    <source>
        <dbReference type="Pfam" id="PF08314"/>
    </source>
</evidence>
<sequence length="1008" mass="112603">MADSQFQAWFALNSDELTEHGVHQTLANIDDDLWVVSACLDRVLDNTVIQHTLLNLAVSRTDRAVERCKDIIALSSAGLDDTPSIHTRETLLAHFQTTPTDALLCHLRSVLLRRLDKLNTYIELEKALEINPEIEVEDVINEWEDDPWGEGNSTPSYHPTPQTKSTKPVAISLSAFLRNTILWSACELASSECFEGLRILIRKHNEELWPSRFKVQECIPENAHPSKYRDILPALDPSTNMELVPPADKWRPELDFSEFKDTQDAIHNSGLELPVTADSSNSHTAMPVLNPLTAEQLSIWYKNGVNKIMSCTGMVDVALSLVQHGASQGIPSLDELGEELSLLSRLIYDAPKGKDMEEDWTLDRWYSMNPLTVVRAYLDDSPPHSLPHYILHLVLPYLFVLEARAERTGAPDPSLSTRILYEYILTTSIENAAVIFDASKPTLPAAHRIIKNDEDMVRVALACLYGSDSLSEWPTMSNIFECLPVWDISKDEDADEDAADTTIASLGAFVTPNINQPHCTAKDLLIFFQPLPAASLSHALDILDVQLESGEILSRWGVPAPLRWFLQSGRDVNEQRAWANRMARRAGGKDDMLNGLEDWEWLLKDMLKLTGNGDPSSRAAFCSLTKEEISSIFLSGLLSTGNFGVAKSMLYDRRHKLKLAPEIIEAVCLACSREFFDNASSGNYKFGDMRLAYECLEVPESSETILKEMEFIKATSRICSFNVLSAPGIPISPIEIRLTNDRLSLISRVLSSNNDAYKHTQVILDLGHQLGYRHDTVAELKILAMLADTALQAEDFSRAYENSGRMVEAVSRLRSARGSDLDDTKWKTASEVCWIACFQLGRQPEFPELSKKMKLLGYALELCPPDKIHDILMAWRKLQSEDIVSREERLHQSRTIDTATAAPRTIDYLSSGVASSLRARLQDFHMPSPPLLSTPDAAALASRTFKSVTSNFPFTVGHRGRSQASEDHEKSSLQSESSRQMDSEDVSSQASRAFSKGIGWLIGTDEEL</sequence>
<dbReference type="Pfam" id="PF08314">
    <property type="entry name" value="Sec39"/>
    <property type="match status" value="1"/>
</dbReference>
<dbReference type="GO" id="GO:0006890">
    <property type="term" value="P:retrograde vesicle-mediated transport, Golgi to endoplasmic reticulum"/>
    <property type="evidence" value="ECO:0007669"/>
    <property type="project" value="InterPro"/>
</dbReference>
<reference evidence="7 8" key="1">
    <citation type="submission" date="2014-04" db="EMBL/GenBank/DDBJ databases">
        <authorList>
            <consortium name="DOE Joint Genome Institute"/>
            <person name="Kuo A."/>
            <person name="Gay G."/>
            <person name="Dore J."/>
            <person name="Kohler A."/>
            <person name="Nagy L.G."/>
            <person name="Floudas D."/>
            <person name="Copeland A."/>
            <person name="Barry K.W."/>
            <person name="Cichocki N."/>
            <person name="Veneault-Fourrey C."/>
            <person name="LaButti K."/>
            <person name="Lindquist E.A."/>
            <person name="Lipzen A."/>
            <person name="Lundell T."/>
            <person name="Morin E."/>
            <person name="Murat C."/>
            <person name="Sun H."/>
            <person name="Tunlid A."/>
            <person name="Henrissat B."/>
            <person name="Grigoriev I.V."/>
            <person name="Hibbett D.S."/>
            <person name="Martin F."/>
            <person name="Nordberg H.P."/>
            <person name="Cantor M.N."/>
            <person name="Hua S.X."/>
        </authorList>
    </citation>
    <scope>NUCLEOTIDE SEQUENCE [LARGE SCALE GENOMIC DNA]</scope>
    <source>
        <strain evidence="8">h7</strain>
    </source>
</reference>
<evidence type="ECO:0000256" key="3">
    <source>
        <dbReference type="ARBA" id="ARBA00022824"/>
    </source>
</evidence>
<evidence type="ECO:0000313" key="8">
    <source>
        <dbReference type="Proteomes" id="UP000053424"/>
    </source>
</evidence>